<dbReference type="EMBL" id="BAAARV010000096">
    <property type="protein sequence ID" value="GAA2384406.1"/>
    <property type="molecule type" value="Genomic_DNA"/>
</dbReference>
<evidence type="ECO:0000313" key="3">
    <source>
        <dbReference type="Proteomes" id="UP001501444"/>
    </source>
</evidence>
<organism evidence="2 3">
    <name type="scientific">Dactylosporangium salmoneum</name>
    <dbReference type="NCBI Taxonomy" id="53361"/>
    <lineage>
        <taxon>Bacteria</taxon>
        <taxon>Bacillati</taxon>
        <taxon>Actinomycetota</taxon>
        <taxon>Actinomycetes</taxon>
        <taxon>Micromonosporales</taxon>
        <taxon>Micromonosporaceae</taxon>
        <taxon>Dactylosporangium</taxon>
    </lineage>
</organism>
<evidence type="ECO:0000256" key="1">
    <source>
        <dbReference type="SAM" id="Phobius"/>
    </source>
</evidence>
<feature type="transmembrane region" description="Helical" evidence="1">
    <location>
        <begin position="43"/>
        <end position="63"/>
    </location>
</feature>
<reference evidence="3" key="1">
    <citation type="journal article" date="2019" name="Int. J. Syst. Evol. Microbiol.">
        <title>The Global Catalogue of Microorganisms (GCM) 10K type strain sequencing project: providing services to taxonomists for standard genome sequencing and annotation.</title>
        <authorList>
            <consortium name="The Broad Institute Genomics Platform"/>
            <consortium name="The Broad Institute Genome Sequencing Center for Infectious Disease"/>
            <person name="Wu L."/>
            <person name="Ma J."/>
        </authorList>
    </citation>
    <scope>NUCLEOTIDE SEQUENCE [LARGE SCALE GENOMIC DNA]</scope>
    <source>
        <strain evidence="3">JCM 3272</strain>
    </source>
</reference>
<accession>A0ABP5UN74</accession>
<dbReference type="Proteomes" id="UP001501444">
    <property type="component" value="Unassembled WGS sequence"/>
</dbReference>
<dbReference type="RefSeq" id="WP_344619180.1">
    <property type="nucleotide sequence ID" value="NZ_BAAARV010000096.1"/>
</dbReference>
<protein>
    <submittedName>
        <fullName evidence="2">Uncharacterized protein</fullName>
    </submittedName>
</protein>
<sequence>MIKRPRRRPRSGWPVALLRTALLDLAAQAVVSAAAVLGLAAGLGPWGVAAVLLAVAAVALPAARLAGRDHAEVGAPRCNEGPPSPDR</sequence>
<gene>
    <name evidence="2" type="ORF">GCM10010170_093720</name>
</gene>
<name>A0ABP5UN74_9ACTN</name>
<keyword evidence="1" id="KW-0472">Membrane</keyword>
<comment type="caution">
    <text evidence="2">The sequence shown here is derived from an EMBL/GenBank/DDBJ whole genome shotgun (WGS) entry which is preliminary data.</text>
</comment>
<keyword evidence="1" id="KW-0812">Transmembrane</keyword>
<keyword evidence="1" id="KW-1133">Transmembrane helix</keyword>
<keyword evidence="3" id="KW-1185">Reference proteome</keyword>
<proteinExistence type="predicted"/>
<evidence type="ECO:0000313" key="2">
    <source>
        <dbReference type="EMBL" id="GAA2384406.1"/>
    </source>
</evidence>